<evidence type="ECO:0000259" key="1">
    <source>
        <dbReference type="Pfam" id="PF13175"/>
    </source>
</evidence>
<geneLocation type="plasmid" evidence="4">
    <name>pdrdii</name>
</geneLocation>
<dbReference type="KEGG" id="dwu:DVJ83_15180"/>
<dbReference type="EMBL" id="CP031161">
    <property type="protein sequence ID" value="AXH00521.1"/>
    <property type="molecule type" value="Genomic_DNA"/>
</dbReference>
<feature type="domain" description="Endonuclease GajA/Old nuclease/RecF-like AAA" evidence="1">
    <location>
        <begin position="1"/>
        <end position="341"/>
    </location>
</feature>
<dbReference type="Pfam" id="PF20469">
    <property type="entry name" value="OLD-like_TOPRIM"/>
    <property type="match status" value="1"/>
</dbReference>
<gene>
    <name evidence="3" type="ORF">DVJ83_15180</name>
</gene>
<dbReference type="PANTHER" id="PTHR43581:SF4">
    <property type="entry name" value="ATP_GTP PHOSPHATASE"/>
    <property type="match status" value="1"/>
</dbReference>
<protein>
    <submittedName>
        <fullName evidence="3">DUF2813 domain-containing protein</fullName>
    </submittedName>
</protein>
<dbReference type="Gene3D" id="3.40.50.300">
    <property type="entry name" value="P-loop containing nucleotide triphosphate hydrolases"/>
    <property type="match status" value="1"/>
</dbReference>
<dbReference type="CDD" id="cd00267">
    <property type="entry name" value="ABC_ATPase"/>
    <property type="match status" value="1"/>
</dbReference>
<feature type="domain" description="OLD protein-like TOPRIM" evidence="2">
    <location>
        <begin position="387"/>
        <end position="455"/>
    </location>
</feature>
<dbReference type="InterPro" id="IPR051396">
    <property type="entry name" value="Bact_Antivir_Def_Nuclease"/>
</dbReference>
<sequence length="595" mass="67464">MIKNINIRNFRRHKDSKIPLERDVTVFVGENDTGKSSLLDALQIILKGNAIRESDFLDKASELLIEIETQSEVYSVTGKISEGKIEESRIVKFSAKDIIRFRDNLDSKSEDEIRDFARSLGIKITTVMKLNTIKQKISEFINEKSRFSRGKFLSDSTKTPTLPVYFLSGIEFESVEKFIHEAFFKNRQKSVWDSEIDTINGKISIFEAVSEKLENYKPEVEQEIKDSGVLDIIKSYINTVDSIEVEPHFDRKDININLTVQLKDVNGVIQNSSGFGDGTRRRLTIALLQHKAKKGGEQALYLFDEPDTHLHVRAQNDLLNALDAISKAQNQVIVTTHSPFVMNAVDLRQIRLLSQYENITSIRGTVAIEEDRGKELMAIGIENIHLFFSRKFLIVEGETEESFFPIAYRKIVGRPASRDFIKIINVKGIENIPRFADMFSQFANPEDIYILTDNDGLTKAEELISALKIPNIFRVGRKEFEDAFLPQIVYEAWKTHVLGQGVDIGPDWTSDSLDEIYLDSDKIISGISKHIPVKNSRCSVALNKVSLGRALGEYCQLHQLPEEVQTLIRVLSSPSREEYGTDLLSPAKSPLNSDV</sequence>
<evidence type="ECO:0000259" key="2">
    <source>
        <dbReference type="Pfam" id="PF20469"/>
    </source>
</evidence>
<organism evidence="3 4">
    <name type="scientific">Deinococcus wulumuqiensis</name>
    <dbReference type="NCBI Taxonomy" id="980427"/>
    <lineage>
        <taxon>Bacteria</taxon>
        <taxon>Thermotogati</taxon>
        <taxon>Deinococcota</taxon>
        <taxon>Deinococci</taxon>
        <taxon>Deinococcales</taxon>
        <taxon>Deinococcaceae</taxon>
        <taxon>Deinococcus</taxon>
    </lineage>
</organism>
<name>A0A345ILE8_9DEIO</name>
<dbReference type="AlphaFoldDB" id="A0A345ILE8"/>
<dbReference type="Proteomes" id="UP000253744">
    <property type="component" value="Plasmid pDrdII"/>
</dbReference>
<evidence type="ECO:0000313" key="4">
    <source>
        <dbReference type="Proteomes" id="UP000253744"/>
    </source>
</evidence>
<dbReference type="InterPro" id="IPR041685">
    <property type="entry name" value="AAA_GajA/Old/RecF-like"/>
</dbReference>
<evidence type="ECO:0000313" key="3">
    <source>
        <dbReference type="EMBL" id="AXH00521.1"/>
    </source>
</evidence>
<dbReference type="InterPro" id="IPR027417">
    <property type="entry name" value="P-loop_NTPase"/>
</dbReference>
<accession>A0A345ILE8</accession>
<keyword evidence="3" id="KW-0614">Plasmid</keyword>
<proteinExistence type="predicted"/>
<dbReference type="SUPFAM" id="SSF52540">
    <property type="entry name" value="P-loop containing nucleoside triphosphate hydrolases"/>
    <property type="match status" value="1"/>
</dbReference>
<dbReference type="CDD" id="cd01026">
    <property type="entry name" value="TOPRIM_OLD"/>
    <property type="match status" value="1"/>
</dbReference>
<dbReference type="PANTHER" id="PTHR43581">
    <property type="entry name" value="ATP/GTP PHOSPHATASE"/>
    <property type="match status" value="1"/>
</dbReference>
<dbReference type="RefSeq" id="WP_114673184.1">
    <property type="nucleotide sequence ID" value="NZ_CP031161.1"/>
</dbReference>
<reference evidence="3 4" key="1">
    <citation type="submission" date="2018-07" db="EMBL/GenBank/DDBJ databases">
        <title>Complete Genome and Methylome Analysis of Deinococcus wulumuqiensis NEB 479.</title>
        <authorList>
            <person name="Fomenkov A."/>
            <person name="Luyten Y."/>
            <person name="Vincze T."/>
            <person name="Anton B.P."/>
            <person name="Clark T."/>
            <person name="Roberts R.J."/>
            <person name="Morgan R.D."/>
        </authorList>
    </citation>
    <scope>NUCLEOTIDE SEQUENCE [LARGE SCALE GENOMIC DNA]</scope>
    <source>
        <strain evidence="3 4">NEB 479</strain>
        <plasmid evidence="4">Plasmid pdrdii</plasmid>
    </source>
</reference>
<dbReference type="InterPro" id="IPR034139">
    <property type="entry name" value="TOPRIM_OLD"/>
</dbReference>
<dbReference type="Pfam" id="PF13175">
    <property type="entry name" value="AAA_15"/>
    <property type="match status" value="1"/>
</dbReference>